<dbReference type="EMBL" id="JAGKQM010000007">
    <property type="protein sequence ID" value="KAH0918493.1"/>
    <property type="molecule type" value="Genomic_DNA"/>
</dbReference>
<dbReference type="InterPro" id="IPR053781">
    <property type="entry name" value="F-box_AtFBL13-like"/>
</dbReference>
<name>A0ABQ8CN75_BRANA</name>
<proteinExistence type="predicted"/>
<protein>
    <recommendedName>
        <fullName evidence="3">F-box domain-containing protein</fullName>
    </recommendedName>
</protein>
<reference evidence="1 2" key="1">
    <citation type="submission" date="2021-05" db="EMBL/GenBank/DDBJ databases">
        <title>Genome Assembly of Synthetic Allotetraploid Brassica napus Reveals Homoeologous Exchanges between Subgenomes.</title>
        <authorList>
            <person name="Davis J.T."/>
        </authorList>
    </citation>
    <scope>NUCLEOTIDE SEQUENCE [LARGE SCALE GENOMIC DNA]</scope>
    <source>
        <strain evidence="2">cv. Da-Ae</strain>
        <tissue evidence="1">Seedling</tissue>
    </source>
</reference>
<organism evidence="1 2">
    <name type="scientific">Brassica napus</name>
    <name type="common">Rape</name>
    <dbReference type="NCBI Taxonomy" id="3708"/>
    <lineage>
        <taxon>Eukaryota</taxon>
        <taxon>Viridiplantae</taxon>
        <taxon>Streptophyta</taxon>
        <taxon>Embryophyta</taxon>
        <taxon>Tracheophyta</taxon>
        <taxon>Spermatophyta</taxon>
        <taxon>Magnoliopsida</taxon>
        <taxon>eudicotyledons</taxon>
        <taxon>Gunneridae</taxon>
        <taxon>Pentapetalae</taxon>
        <taxon>rosids</taxon>
        <taxon>malvids</taxon>
        <taxon>Brassicales</taxon>
        <taxon>Brassicaceae</taxon>
        <taxon>Brassiceae</taxon>
        <taxon>Brassica</taxon>
    </lineage>
</organism>
<dbReference type="SUPFAM" id="SSF81383">
    <property type="entry name" value="F-box domain"/>
    <property type="match status" value="1"/>
</dbReference>
<comment type="caution">
    <text evidence="1">The sequence shown here is derived from an EMBL/GenBank/DDBJ whole genome shotgun (WGS) entry which is preliminary data.</text>
</comment>
<accession>A0ABQ8CN75</accession>
<dbReference type="CDD" id="cd22160">
    <property type="entry name" value="F-box_AtFBL13-like"/>
    <property type="match status" value="1"/>
</dbReference>
<keyword evidence="2" id="KW-1185">Reference proteome</keyword>
<evidence type="ECO:0000313" key="1">
    <source>
        <dbReference type="EMBL" id="KAH0918493.1"/>
    </source>
</evidence>
<dbReference type="PANTHER" id="PTHR31639:SF42">
    <property type="entry name" value="OS02G0160200 PROTEIN"/>
    <property type="match status" value="1"/>
</dbReference>
<dbReference type="Proteomes" id="UP000824890">
    <property type="component" value="Unassembled WGS sequence"/>
</dbReference>
<sequence>MPDEILHHIISFNTTKLAVKTSVLSRRWRHVWCETSCLSFRGLESTARGINQTLISYRSLKLTSFRLDNAYYATAAREINPCFSRKCVTPLSPMWVRLCSWIKFARVLPYSSLEQLDLKFALIPICTTVSWKILRNLTLSSCNFSYDESIARISKKEFTTNILSGCPILETLEVIYCHGLPRRLDLSKSLNLRRLEIKWTCQSSYPMLSLAQLCGRPFPMLRVQTLIVKTMAVRSAIPGITRLLQNSPVLKKLIARAICSGAIKSTRFESGSMLEIRIYSELSYLKGKIYPMVRCENAASKLFTSLMEVGLRNSKTLEMMVVQFKSTPLALECFAQLLQMPPTLPHNNNLGFSPVFFLGPGGRPGFLLVGSGSGTTRVSAFSRFKGPSRRGAGTLSVVVTVWISLLSLLSWPSSKGGGPSRRVAGSLSRLSVLRSAEDFLLSVEWDWGAGPNLWEAERRSGVALAGVLSLLIVLLDACSIWRAASSSSPLSSACLTLSILASLSVGSAALVYCNMTSLTSPIAACRAACGTEFKSFSFSGGFPPLAGLLSCLETLDPEPPDSSFCSGGEEGNAGFQKFDKNRLRTGKGLYFAGLFLCG</sequence>
<evidence type="ECO:0000313" key="2">
    <source>
        <dbReference type="Proteomes" id="UP000824890"/>
    </source>
</evidence>
<gene>
    <name evidence="1" type="ORF">HID58_026153</name>
</gene>
<evidence type="ECO:0008006" key="3">
    <source>
        <dbReference type="Google" id="ProtNLM"/>
    </source>
</evidence>
<dbReference type="InterPro" id="IPR036047">
    <property type="entry name" value="F-box-like_dom_sf"/>
</dbReference>
<dbReference type="PANTHER" id="PTHR31639">
    <property type="entry name" value="F-BOX PROTEIN-LIKE"/>
    <property type="match status" value="1"/>
</dbReference>